<evidence type="ECO:0000313" key="2">
    <source>
        <dbReference type="Proteomes" id="UP000315400"/>
    </source>
</evidence>
<dbReference type="SUPFAM" id="SSF56300">
    <property type="entry name" value="Metallo-dependent phosphatases"/>
    <property type="match status" value="1"/>
</dbReference>
<name>A0A540V806_9GAMM</name>
<feature type="non-terminal residue" evidence="1">
    <location>
        <position position="75"/>
    </location>
</feature>
<gene>
    <name evidence="1" type="ORF">FKY71_18900</name>
</gene>
<dbReference type="AlphaFoldDB" id="A0A540V806"/>
<comment type="caution">
    <text evidence="1">The sequence shown here is derived from an EMBL/GenBank/DDBJ whole genome shotgun (WGS) entry which is preliminary data.</text>
</comment>
<protein>
    <submittedName>
        <fullName evidence="1">Phosphodiesterase</fullName>
    </submittedName>
</protein>
<dbReference type="Gene3D" id="3.60.21.10">
    <property type="match status" value="1"/>
</dbReference>
<proteinExistence type="predicted"/>
<dbReference type="Proteomes" id="UP000315400">
    <property type="component" value="Unassembled WGS sequence"/>
</dbReference>
<organism evidence="1 2">
    <name type="scientific">Spiribacter salinus</name>
    <dbReference type="NCBI Taxonomy" id="1335746"/>
    <lineage>
        <taxon>Bacteria</taxon>
        <taxon>Pseudomonadati</taxon>
        <taxon>Pseudomonadota</taxon>
        <taxon>Gammaproteobacteria</taxon>
        <taxon>Chromatiales</taxon>
        <taxon>Ectothiorhodospiraceae</taxon>
        <taxon>Spiribacter</taxon>
    </lineage>
</organism>
<accession>A0A540V806</accession>
<evidence type="ECO:0000313" key="1">
    <source>
        <dbReference type="EMBL" id="TQE92861.1"/>
    </source>
</evidence>
<reference evidence="1 2" key="1">
    <citation type="submission" date="2019-06" db="EMBL/GenBank/DDBJ databases">
        <title>Metagenome assembled Genome of Spiribacter salinus SL48-SHIP from the microbial mat of Salt Lake 48 (Novosibirsk region, Russia).</title>
        <authorList>
            <person name="Shipova A."/>
            <person name="Rozanov A.S."/>
            <person name="Bryanskaya A.V."/>
            <person name="Peltek S.E."/>
        </authorList>
    </citation>
    <scope>NUCLEOTIDE SEQUENCE [LARGE SCALE GENOMIC DNA]</scope>
    <source>
        <strain evidence="1">SL48-SHIP-2</strain>
    </source>
</reference>
<sequence>MTRILQISDLHIMPEGQLFQDAIDTAAALRQMLSGLTGLLPAIGPVERLVISGDLTETGCKGAYDHLRDIMAEAA</sequence>
<dbReference type="InterPro" id="IPR029052">
    <property type="entry name" value="Metallo-depent_PP-like"/>
</dbReference>
<dbReference type="EMBL" id="VIFK01000543">
    <property type="protein sequence ID" value="TQE92861.1"/>
    <property type="molecule type" value="Genomic_DNA"/>
</dbReference>